<accession>W5SAN2</accession>
<evidence type="ECO:0000313" key="1">
    <source>
        <dbReference type="EMBL" id="AHH01830.1"/>
    </source>
</evidence>
<dbReference type="KEGG" id="vg:18266291"/>
<dbReference type="EMBL" id="KF740664">
    <property type="protein sequence ID" value="AHH01830.1"/>
    <property type="molecule type" value="Genomic_DNA"/>
</dbReference>
<sequence>MSGILYKLLEWDIGKDPVEYSQQIRPLIEKERLRQEELTEKGITIGEKEKKILSSYQSFLGLIEFIAPTKEKSD</sequence>
<protein>
    <submittedName>
        <fullName evidence="1">Uncharacterized protein</fullName>
    </submittedName>
</protein>
<evidence type="ECO:0000313" key="2">
    <source>
        <dbReference type="Proteomes" id="UP000202176"/>
    </source>
</evidence>
<dbReference type="Proteomes" id="UP000202176">
    <property type="component" value="Segment"/>
</dbReference>
<reference evidence="1 2" key="1">
    <citation type="journal article" date="2014" name="Proc. Natl. Acad. Sci. U.S.A.">
        <title>Thirty-thousand-year-old distant relative of giant icosahedral DNA viruses with a pandoravirus morphology.</title>
        <authorList>
            <person name="Legendre M."/>
            <person name="Bartoli J."/>
            <person name="Shmakova L."/>
            <person name="Jeudy S."/>
            <person name="Labadie K."/>
            <person name="Adrait A."/>
            <person name="Lescot M."/>
            <person name="Poirot O."/>
            <person name="Bertaux L."/>
            <person name="Bruley C."/>
            <person name="Coute Y."/>
            <person name="Rivkina E."/>
            <person name="Abergel C."/>
            <person name="Claverie J.M."/>
        </authorList>
    </citation>
    <scope>NUCLEOTIDE SEQUENCE [LARGE SCALE GENOMIC DNA]</scope>
    <source>
        <strain evidence="1">P1084-T</strain>
    </source>
</reference>
<dbReference type="GeneID" id="18266291"/>
<organism evidence="1 2">
    <name type="scientific">Pithovirus sibericum</name>
    <dbReference type="NCBI Taxonomy" id="1450746"/>
    <lineage>
        <taxon>Viruses</taxon>
        <taxon>Pithoviruses</taxon>
        <taxon>Orthopithovirinae</taxon>
        <taxon>Alphapithovirus</taxon>
        <taxon>Alphapithovirus sibericum</taxon>
    </lineage>
</organism>
<dbReference type="RefSeq" id="YP_009001165.1">
    <property type="nucleotide sequence ID" value="NC_023423.1"/>
</dbReference>
<name>W5SAN2_9VIRU</name>
<gene>
    <name evidence="1" type="ORF">pv_263</name>
</gene>
<keyword evidence="2" id="KW-1185">Reference proteome</keyword>
<proteinExistence type="predicted"/>